<proteinExistence type="predicted"/>
<accession>A0A292PL54</accession>
<keyword evidence="2" id="KW-1185">Reference proteome</keyword>
<feature type="non-terminal residue" evidence="1">
    <location>
        <position position="1"/>
    </location>
</feature>
<evidence type="ECO:0000313" key="1">
    <source>
        <dbReference type="EMBL" id="CUS07220.1"/>
    </source>
</evidence>
<reference evidence="1" key="1">
    <citation type="submission" date="2015-10" db="EMBL/GenBank/DDBJ databases">
        <authorList>
            <person name="Regsiter A."/>
            <person name="william w."/>
        </authorList>
    </citation>
    <scope>NUCLEOTIDE SEQUENCE</scope>
    <source>
        <strain evidence="1">Montdore</strain>
    </source>
</reference>
<evidence type="ECO:0000313" key="2">
    <source>
        <dbReference type="Proteomes" id="UP001412239"/>
    </source>
</evidence>
<organism evidence="1 2">
    <name type="scientific">Tuber aestivum</name>
    <name type="common">summer truffle</name>
    <dbReference type="NCBI Taxonomy" id="59557"/>
    <lineage>
        <taxon>Eukaryota</taxon>
        <taxon>Fungi</taxon>
        <taxon>Dikarya</taxon>
        <taxon>Ascomycota</taxon>
        <taxon>Pezizomycotina</taxon>
        <taxon>Pezizomycetes</taxon>
        <taxon>Pezizales</taxon>
        <taxon>Tuberaceae</taxon>
        <taxon>Tuber</taxon>
    </lineage>
</organism>
<dbReference type="Proteomes" id="UP001412239">
    <property type="component" value="Unassembled WGS sequence"/>
</dbReference>
<dbReference type="AlphaFoldDB" id="A0A292PL54"/>
<name>A0A292PL54_9PEZI</name>
<dbReference type="EMBL" id="LN891231">
    <property type="protein sequence ID" value="CUS07220.1"/>
    <property type="molecule type" value="Genomic_DNA"/>
</dbReference>
<gene>
    <name evidence="1" type="ORF">GSTUAT00008672001</name>
</gene>
<sequence length="108" mass="12076">NQQTPETLQAHFFLHPQSPSLRSLFFITLSIPSPAQKGSSARSIKQGWSGWAARWAPSPYRYRTCTGTCSYHVGLNQFPATSYCTIGICMFRRSHPSRETVCPHPSSS</sequence>
<protein>
    <submittedName>
        <fullName evidence="1">Uncharacterized protein</fullName>
    </submittedName>
</protein>